<sequence length="272" mass="30509">MATLSIEVISKETIKPSSPTPDHLNHYKLSFTDQLSPPVYNPMVLFYAPDHSDIEFNIDDISNRLKSSLSEYYPLAGRLKENRFIHCNDEGIPYVKTQVKCKNSPLPGELNKLIPFQLDALTDVTEPTTFGDDYIESPQFEAASLIPTKDLSGNVPGFGITMENIITKRYVFDASMRETLRAKYADNEGLENQKQPSSVESLSTIIWTRFVAVTKDESGPEELYTVNLRPRTDPPRPQSSFGNLFSIAITIPILKNGDQGHGFVHPKSIELN</sequence>
<dbReference type="PANTHER" id="PTHR31623:SF46">
    <property type="entry name" value="VINORINE SYNTHASE-LIKE"/>
    <property type="match status" value="1"/>
</dbReference>
<dbReference type="PANTHER" id="PTHR31623">
    <property type="entry name" value="F21J9.9"/>
    <property type="match status" value="1"/>
</dbReference>
<protein>
    <submittedName>
        <fullName evidence="4">Vinorine synthase</fullName>
    </submittedName>
</protein>
<reference evidence="4 5" key="1">
    <citation type="journal article" date="2018" name="Sci. Data">
        <title>The draft genome sequence of cork oak.</title>
        <authorList>
            <person name="Ramos A.M."/>
            <person name="Usie A."/>
            <person name="Barbosa P."/>
            <person name="Barros P.M."/>
            <person name="Capote T."/>
            <person name="Chaves I."/>
            <person name="Simoes F."/>
            <person name="Abreu I."/>
            <person name="Carrasquinho I."/>
            <person name="Faro C."/>
            <person name="Guimaraes J.B."/>
            <person name="Mendonca D."/>
            <person name="Nobrega F."/>
            <person name="Rodrigues L."/>
            <person name="Saibo N.J.M."/>
            <person name="Varela M.C."/>
            <person name="Egas C."/>
            <person name="Matos J."/>
            <person name="Miguel C.M."/>
            <person name="Oliveira M.M."/>
            <person name="Ricardo C.P."/>
            <person name="Goncalves S."/>
        </authorList>
    </citation>
    <scope>NUCLEOTIDE SEQUENCE [LARGE SCALE GENOMIC DNA]</scope>
    <source>
        <strain evidence="5">cv. HL8</strain>
    </source>
</reference>
<evidence type="ECO:0000313" key="5">
    <source>
        <dbReference type="Proteomes" id="UP000237347"/>
    </source>
</evidence>
<evidence type="ECO:0000256" key="3">
    <source>
        <dbReference type="ARBA" id="ARBA00023315"/>
    </source>
</evidence>
<keyword evidence="2" id="KW-0808">Transferase</keyword>
<dbReference type="Gene3D" id="3.30.559.10">
    <property type="entry name" value="Chloramphenicol acetyltransferase-like domain"/>
    <property type="match status" value="2"/>
</dbReference>
<keyword evidence="3" id="KW-0012">Acyltransferase</keyword>
<evidence type="ECO:0000256" key="2">
    <source>
        <dbReference type="ARBA" id="ARBA00022679"/>
    </source>
</evidence>
<dbReference type="AlphaFoldDB" id="A0AAW0KNR0"/>
<gene>
    <name evidence="4" type="primary">ACT_8</name>
    <name evidence="4" type="ORF">CFP56_016722</name>
</gene>
<dbReference type="EMBL" id="PKMF04000262">
    <property type="protein sequence ID" value="KAK7840432.1"/>
    <property type="molecule type" value="Genomic_DNA"/>
</dbReference>
<dbReference type="Proteomes" id="UP000237347">
    <property type="component" value="Unassembled WGS sequence"/>
</dbReference>
<dbReference type="InterPro" id="IPR023213">
    <property type="entry name" value="CAT-like_dom_sf"/>
</dbReference>
<organism evidence="4 5">
    <name type="scientific">Quercus suber</name>
    <name type="common">Cork oak</name>
    <dbReference type="NCBI Taxonomy" id="58331"/>
    <lineage>
        <taxon>Eukaryota</taxon>
        <taxon>Viridiplantae</taxon>
        <taxon>Streptophyta</taxon>
        <taxon>Embryophyta</taxon>
        <taxon>Tracheophyta</taxon>
        <taxon>Spermatophyta</taxon>
        <taxon>Magnoliopsida</taxon>
        <taxon>eudicotyledons</taxon>
        <taxon>Gunneridae</taxon>
        <taxon>Pentapetalae</taxon>
        <taxon>rosids</taxon>
        <taxon>fabids</taxon>
        <taxon>Fagales</taxon>
        <taxon>Fagaceae</taxon>
        <taxon>Quercus</taxon>
    </lineage>
</organism>
<name>A0AAW0KNR0_QUESU</name>
<dbReference type="Pfam" id="PF02458">
    <property type="entry name" value="Transferase"/>
    <property type="match status" value="2"/>
</dbReference>
<accession>A0AAW0KNR0</accession>
<evidence type="ECO:0000256" key="1">
    <source>
        <dbReference type="ARBA" id="ARBA00009861"/>
    </source>
</evidence>
<dbReference type="GO" id="GO:0016746">
    <property type="term" value="F:acyltransferase activity"/>
    <property type="evidence" value="ECO:0007669"/>
    <property type="project" value="UniProtKB-KW"/>
</dbReference>
<evidence type="ECO:0000313" key="4">
    <source>
        <dbReference type="EMBL" id="KAK7840432.1"/>
    </source>
</evidence>
<proteinExistence type="inferred from homology"/>
<keyword evidence="5" id="KW-1185">Reference proteome</keyword>
<comment type="caution">
    <text evidence="4">The sequence shown here is derived from an EMBL/GenBank/DDBJ whole genome shotgun (WGS) entry which is preliminary data.</text>
</comment>
<comment type="similarity">
    <text evidence="1">Belongs to the plant acyltransferase family.</text>
</comment>